<name>A0AA35UGW8_9PROT</name>
<dbReference type="Gene3D" id="3.30.420.150">
    <property type="entry name" value="Exopolyphosphatase. Domain 2"/>
    <property type="match status" value="1"/>
</dbReference>
<dbReference type="InterPro" id="IPR050273">
    <property type="entry name" value="GppA/Ppx_hydrolase"/>
</dbReference>
<evidence type="ECO:0000259" key="1">
    <source>
        <dbReference type="Pfam" id="PF02541"/>
    </source>
</evidence>
<dbReference type="CDD" id="cd24052">
    <property type="entry name" value="ASKHA_NBD_HpPPX-GppA-like"/>
    <property type="match status" value="1"/>
</dbReference>
<gene>
    <name evidence="3" type="ORF">LMG32879_000621</name>
</gene>
<evidence type="ECO:0000313" key="4">
    <source>
        <dbReference type="Proteomes" id="UP001176960"/>
    </source>
</evidence>
<comment type="caution">
    <text evidence="3">The sequence shown here is derived from an EMBL/GenBank/DDBJ whole genome shotgun (WGS) entry which is preliminary data.</text>
</comment>
<keyword evidence="4" id="KW-1185">Reference proteome</keyword>
<dbReference type="Pfam" id="PF02541">
    <property type="entry name" value="Ppx-GppA"/>
    <property type="match status" value="1"/>
</dbReference>
<organism evidence="3 4">
    <name type="scientific">Brytella acorum</name>
    <dbReference type="NCBI Taxonomy" id="2959299"/>
    <lineage>
        <taxon>Bacteria</taxon>
        <taxon>Pseudomonadati</taxon>
        <taxon>Pseudomonadota</taxon>
        <taxon>Alphaproteobacteria</taxon>
        <taxon>Acetobacterales</taxon>
        <taxon>Acetobacteraceae</taxon>
        <taxon>Brytella</taxon>
    </lineage>
</organism>
<dbReference type="EMBL" id="CATKSH010000002">
    <property type="protein sequence ID" value="CAI9119796.1"/>
    <property type="molecule type" value="Genomic_DNA"/>
</dbReference>
<dbReference type="PANTHER" id="PTHR30005">
    <property type="entry name" value="EXOPOLYPHOSPHATASE"/>
    <property type="match status" value="1"/>
</dbReference>
<dbReference type="InterPro" id="IPR043129">
    <property type="entry name" value="ATPase_NBD"/>
</dbReference>
<dbReference type="Proteomes" id="UP001176960">
    <property type="component" value="Unassembled WGS sequence"/>
</dbReference>
<sequence>MTSSVSAGAIPDDSVVHVPPTEHQRAAIVDLGSNSVRLVVFEGVTRNPIPIFNEKATLRLGRGLQATGRLNEDGVAATMDVMSRFYAIARSMKADPFEVLATAAVRDATNGPEFVRAVQERLPDVPIRVISGEAEADYSATGVLCGIPEADGLVADIGGGSLELIRVAGGRHHEACTLPLGVIRLSDRADGDVGRARLMASDDISAVEWLDLVRGKPLYLVGGAFRALARIQIARTQYPLNIVHLFSLGSDEASEMANWLLRTPRRAMEKLPGISRKRIEDVPFAAEVLGALMARMEPSRIIFSVDGLREGWYMRKIAASVAEQDPCLALAAETAGRLSRSSRLPLELVEWTAPLFHDETVSQQRLREVACIMSDIGSYDHPEYRAAQTYLRVLRMHGVGLDHPARAFVAMTLAMRYEAVADDPLLEPSRRLLDAAEMQRAIRLGLALRLAYTLCGGTAALLADTSLMTENGTLVLNLPRDGARVLGGSTRRLERLGAAFSLSTVIRER</sequence>
<dbReference type="InterPro" id="IPR048951">
    <property type="entry name" value="Ppx_C"/>
</dbReference>
<dbReference type="RefSeq" id="WP_289843465.1">
    <property type="nucleotide sequence ID" value="NZ_CATKSH010000002.1"/>
</dbReference>
<accession>A0AA35UGW8</accession>
<dbReference type="SUPFAM" id="SSF53067">
    <property type="entry name" value="Actin-like ATPase domain"/>
    <property type="match status" value="2"/>
</dbReference>
<feature type="domain" description="Ppx/GppA phosphatase N-terminal" evidence="1">
    <location>
        <begin position="41"/>
        <end position="315"/>
    </location>
</feature>
<dbReference type="PANTHER" id="PTHR30005:SF0">
    <property type="entry name" value="RETROGRADE REGULATION PROTEIN 2"/>
    <property type="match status" value="1"/>
</dbReference>
<reference evidence="3" key="1">
    <citation type="submission" date="2023-03" db="EMBL/GenBank/DDBJ databases">
        <authorList>
            <person name="Cleenwerck I."/>
        </authorList>
    </citation>
    <scope>NUCLEOTIDE SEQUENCE</scope>
    <source>
        <strain evidence="3">LMG 32879</strain>
    </source>
</reference>
<dbReference type="Pfam" id="PF21697">
    <property type="entry name" value="Ppx_C"/>
    <property type="match status" value="1"/>
</dbReference>
<dbReference type="InterPro" id="IPR003695">
    <property type="entry name" value="Ppx_GppA_N"/>
</dbReference>
<protein>
    <submittedName>
        <fullName evidence="3">Ppx/GppA family phosphatase</fullName>
    </submittedName>
</protein>
<feature type="domain" description="Exopolyphosphatase C-terminal" evidence="2">
    <location>
        <begin position="335"/>
        <end position="496"/>
    </location>
</feature>
<evidence type="ECO:0000313" key="3">
    <source>
        <dbReference type="EMBL" id="CAI9119796.1"/>
    </source>
</evidence>
<dbReference type="AlphaFoldDB" id="A0AA35UGW8"/>
<dbReference type="GO" id="GO:0016462">
    <property type="term" value="F:pyrophosphatase activity"/>
    <property type="evidence" value="ECO:0007669"/>
    <property type="project" value="TreeGrafter"/>
</dbReference>
<evidence type="ECO:0000259" key="2">
    <source>
        <dbReference type="Pfam" id="PF21697"/>
    </source>
</evidence>
<proteinExistence type="predicted"/>
<dbReference type="Gene3D" id="3.30.420.40">
    <property type="match status" value="1"/>
</dbReference>
<dbReference type="SUPFAM" id="SSF109604">
    <property type="entry name" value="HD-domain/PDEase-like"/>
    <property type="match status" value="1"/>
</dbReference>
<dbReference type="Gene3D" id="1.10.3210.10">
    <property type="entry name" value="Hypothetical protein af1432"/>
    <property type="match status" value="1"/>
</dbReference>